<evidence type="ECO:0000313" key="1">
    <source>
        <dbReference type="EMBL" id="OGK43856.1"/>
    </source>
</evidence>
<organism evidence="1 2">
    <name type="scientific">Candidatus Roizmanbacteria bacterium RIFCSPLOWO2_01_FULL_37_16</name>
    <dbReference type="NCBI Taxonomy" id="1802058"/>
    <lineage>
        <taxon>Bacteria</taxon>
        <taxon>Candidatus Roizmaniibacteriota</taxon>
    </lineage>
</organism>
<reference evidence="1 2" key="1">
    <citation type="journal article" date="2016" name="Nat. Commun.">
        <title>Thousands of microbial genomes shed light on interconnected biogeochemical processes in an aquifer system.</title>
        <authorList>
            <person name="Anantharaman K."/>
            <person name="Brown C.T."/>
            <person name="Hug L.A."/>
            <person name="Sharon I."/>
            <person name="Castelle C.J."/>
            <person name="Probst A.J."/>
            <person name="Thomas B.C."/>
            <person name="Singh A."/>
            <person name="Wilkins M.J."/>
            <person name="Karaoz U."/>
            <person name="Brodie E.L."/>
            <person name="Williams K.H."/>
            <person name="Hubbard S.S."/>
            <person name="Banfield J.F."/>
        </authorList>
    </citation>
    <scope>NUCLEOTIDE SEQUENCE [LARGE SCALE GENOMIC DNA]</scope>
</reference>
<gene>
    <name evidence="1" type="ORF">A3B40_00850</name>
</gene>
<accession>A0A1F7IKG1</accession>
<comment type="caution">
    <text evidence="1">The sequence shown here is derived from an EMBL/GenBank/DDBJ whole genome shotgun (WGS) entry which is preliminary data.</text>
</comment>
<name>A0A1F7IKG1_9BACT</name>
<evidence type="ECO:0000313" key="2">
    <source>
        <dbReference type="Proteomes" id="UP000178040"/>
    </source>
</evidence>
<dbReference type="Proteomes" id="UP000178040">
    <property type="component" value="Unassembled WGS sequence"/>
</dbReference>
<sequence length="64" mass="7346">MELRLWQQALGPTETSMATNILRSLVTEGKIMFLPDGLANKAELPRAVEFIKRNVRTGVERKRY</sequence>
<proteinExistence type="predicted"/>
<dbReference type="EMBL" id="MGAI01000036">
    <property type="protein sequence ID" value="OGK43856.1"/>
    <property type="molecule type" value="Genomic_DNA"/>
</dbReference>
<protein>
    <submittedName>
        <fullName evidence="1">Uncharacterized protein</fullName>
    </submittedName>
</protein>
<dbReference type="AlphaFoldDB" id="A0A1F7IKG1"/>